<evidence type="ECO:0000256" key="3">
    <source>
        <dbReference type="ARBA" id="ARBA00013109"/>
    </source>
</evidence>
<evidence type="ECO:0000313" key="14">
    <source>
        <dbReference type="Proteomes" id="UP000678393"/>
    </source>
</evidence>
<protein>
    <recommendedName>
        <fullName evidence="9">Uroporphyrinogen-III synthase</fullName>
        <ecNumber evidence="3">4.2.1.75</ecNumber>
    </recommendedName>
    <alternativeName>
        <fullName evidence="8">Hydroxymethylbilane hydrolyase [cyclizing]</fullName>
    </alternativeName>
    <alternativeName>
        <fullName evidence="7">Uroporphyrinogen-III cosynthase</fullName>
    </alternativeName>
</protein>
<keyword evidence="5" id="KW-0456">Lyase</keyword>
<dbReference type="OrthoDB" id="5595751at2759"/>
<dbReference type="GO" id="GO:0004852">
    <property type="term" value="F:uroporphyrinogen-III synthase activity"/>
    <property type="evidence" value="ECO:0007669"/>
    <property type="project" value="UniProtKB-EC"/>
</dbReference>
<feature type="domain" description="Tetrapyrrole biosynthesis uroporphyrinogen III synthase" evidence="12">
    <location>
        <begin position="19"/>
        <end position="247"/>
    </location>
</feature>
<dbReference type="EMBL" id="CAJHNH020006146">
    <property type="protein sequence ID" value="CAG5133370.1"/>
    <property type="molecule type" value="Genomic_DNA"/>
</dbReference>
<dbReference type="InterPro" id="IPR039793">
    <property type="entry name" value="UROS/Hem4"/>
</dbReference>
<organism evidence="13 14">
    <name type="scientific">Candidula unifasciata</name>
    <dbReference type="NCBI Taxonomy" id="100452"/>
    <lineage>
        <taxon>Eukaryota</taxon>
        <taxon>Metazoa</taxon>
        <taxon>Spiralia</taxon>
        <taxon>Lophotrochozoa</taxon>
        <taxon>Mollusca</taxon>
        <taxon>Gastropoda</taxon>
        <taxon>Heterobranchia</taxon>
        <taxon>Euthyneura</taxon>
        <taxon>Panpulmonata</taxon>
        <taxon>Eupulmonata</taxon>
        <taxon>Stylommatophora</taxon>
        <taxon>Helicina</taxon>
        <taxon>Helicoidea</taxon>
        <taxon>Geomitridae</taxon>
        <taxon>Candidula</taxon>
    </lineage>
</organism>
<dbReference type="SUPFAM" id="SSF69618">
    <property type="entry name" value="HemD-like"/>
    <property type="match status" value="1"/>
</dbReference>
<reference evidence="13" key="1">
    <citation type="submission" date="2021-04" db="EMBL/GenBank/DDBJ databases">
        <authorList>
            <consortium name="Molecular Ecology Group"/>
        </authorList>
    </citation>
    <scope>NUCLEOTIDE SEQUENCE</scope>
</reference>
<evidence type="ECO:0000256" key="5">
    <source>
        <dbReference type="ARBA" id="ARBA00023239"/>
    </source>
</evidence>
<evidence type="ECO:0000259" key="12">
    <source>
        <dbReference type="Pfam" id="PF02602"/>
    </source>
</evidence>
<dbReference type="InterPro" id="IPR003754">
    <property type="entry name" value="4pyrrol_synth_uPrphyn_synth"/>
</dbReference>
<dbReference type="InterPro" id="IPR036108">
    <property type="entry name" value="4pyrrol_syn_uPrphyn_synt_sf"/>
</dbReference>
<evidence type="ECO:0000256" key="7">
    <source>
        <dbReference type="ARBA" id="ARBA00031702"/>
    </source>
</evidence>
<dbReference type="Proteomes" id="UP000678393">
    <property type="component" value="Unassembled WGS sequence"/>
</dbReference>
<dbReference type="GO" id="GO:0006785">
    <property type="term" value="P:heme B biosynthetic process"/>
    <property type="evidence" value="ECO:0007669"/>
    <property type="project" value="UniProtKB-ARBA"/>
</dbReference>
<name>A0A8S3ZZ87_9EUPU</name>
<dbReference type="CDD" id="cd06578">
    <property type="entry name" value="HemD"/>
    <property type="match status" value="1"/>
</dbReference>
<evidence type="ECO:0000256" key="10">
    <source>
        <dbReference type="ARBA" id="ARBA00048617"/>
    </source>
</evidence>
<dbReference type="PANTHER" id="PTHR12390">
    <property type="entry name" value="UROPORPHYRINOGEN III SYNTHASE"/>
    <property type="match status" value="1"/>
</dbReference>
<dbReference type="Gene3D" id="3.40.50.10090">
    <property type="match status" value="2"/>
</dbReference>
<keyword evidence="4" id="KW-0350">Heme biosynthesis</keyword>
<accession>A0A8S3ZZ87</accession>
<evidence type="ECO:0000256" key="6">
    <source>
        <dbReference type="ARBA" id="ARBA00023244"/>
    </source>
</evidence>
<evidence type="ECO:0000256" key="1">
    <source>
        <dbReference type="ARBA" id="ARBA00004772"/>
    </source>
</evidence>
<keyword evidence="6" id="KW-0627">Porphyrin biosynthesis</keyword>
<comment type="function">
    <text evidence="11">Catalyzes cyclization of the linear tetrapyrrole, hydroxymethylbilane, to the macrocyclic uroporphyrinogen III, the branch point for the various sub-pathways leading to the wide diversity of porphyrins. Porphyrins act as cofactors for a multitude of enzymes that perform a variety of processes within the cell such as methionine synthesis (vitamin B12) or oxygen transport (heme).</text>
</comment>
<dbReference type="EC" id="4.2.1.75" evidence="3"/>
<dbReference type="Pfam" id="PF02602">
    <property type="entry name" value="HEM4"/>
    <property type="match status" value="1"/>
</dbReference>
<evidence type="ECO:0000256" key="2">
    <source>
        <dbReference type="ARBA" id="ARBA00008133"/>
    </source>
</evidence>
<evidence type="ECO:0000256" key="4">
    <source>
        <dbReference type="ARBA" id="ARBA00023133"/>
    </source>
</evidence>
<evidence type="ECO:0000256" key="8">
    <source>
        <dbReference type="ARBA" id="ARBA00032649"/>
    </source>
</evidence>
<evidence type="ECO:0000256" key="9">
    <source>
        <dbReference type="ARBA" id="ARBA00040167"/>
    </source>
</evidence>
<dbReference type="AlphaFoldDB" id="A0A8S3ZZ87"/>
<comment type="catalytic activity">
    <reaction evidence="10">
        <text>hydroxymethylbilane = uroporphyrinogen III + H2O</text>
        <dbReference type="Rhea" id="RHEA:18965"/>
        <dbReference type="ChEBI" id="CHEBI:15377"/>
        <dbReference type="ChEBI" id="CHEBI:57308"/>
        <dbReference type="ChEBI" id="CHEBI:57845"/>
        <dbReference type="EC" id="4.2.1.75"/>
    </reaction>
</comment>
<sequence length="250" mass="27497">MKKKTVFLFKSPKENEVDKFTESIEEAGFSCVTIPVLSFRFINQSLLRSHLSAIHLFSAIIFTSVRSVEAVVSVAKELETEKSIFQKQSFVVGNTTADAAKRSGFSPKGENSGNAKALAEFILHEVGPDKTKPLLYPCSNIHRDTLPGILTSHGLNLTEVVSYETCPNENMEEALREALTLQGLPDYAVFFSPSSFQYTQKAVAKDLLHLDNVKIIALGPATYKSVCDCGFTPFGMAEKPEPQSLLQLLS</sequence>
<gene>
    <name evidence="13" type="ORF">CUNI_LOCUS18928</name>
</gene>
<evidence type="ECO:0000256" key="11">
    <source>
        <dbReference type="ARBA" id="ARBA00060039"/>
    </source>
</evidence>
<comment type="similarity">
    <text evidence="2">Belongs to the uroporphyrinogen-III synthase family.</text>
</comment>
<keyword evidence="14" id="KW-1185">Reference proteome</keyword>
<proteinExistence type="inferred from homology"/>
<dbReference type="PANTHER" id="PTHR12390:SF0">
    <property type="entry name" value="UROPORPHYRINOGEN-III SYNTHASE"/>
    <property type="match status" value="1"/>
</dbReference>
<evidence type="ECO:0000313" key="13">
    <source>
        <dbReference type="EMBL" id="CAG5133370.1"/>
    </source>
</evidence>
<dbReference type="GO" id="GO:0005829">
    <property type="term" value="C:cytosol"/>
    <property type="evidence" value="ECO:0007669"/>
    <property type="project" value="TreeGrafter"/>
</dbReference>
<comment type="caution">
    <text evidence="13">The sequence shown here is derived from an EMBL/GenBank/DDBJ whole genome shotgun (WGS) entry which is preliminary data.</text>
</comment>
<dbReference type="FunFam" id="3.40.50.10090:FF:000003">
    <property type="entry name" value="uroporphyrinogen-III synthase"/>
    <property type="match status" value="1"/>
</dbReference>
<comment type="pathway">
    <text evidence="1">Porphyrin-containing compound metabolism; protoporphyrin-IX biosynthesis; coproporphyrinogen-III from 5-aminolevulinate: step 3/4.</text>
</comment>
<dbReference type="GO" id="GO:0006780">
    <property type="term" value="P:uroporphyrinogen III biosynthetic process"/>
    <property type="evidence" value="ECO:0007669"/>
    <property type="project" value="InterPro"/>
</dbReference>